<reference evidence="1 2" key="1">
    <citation type="submission" date="2019-05" db="EMBL/GenBank/DDBJ databases">
        <title>Another draft genome of Portunus trituberculatus and its Hox gene families provides insights of decapod evolution.</title>
        <authorList>
            <person name="Jeong J.-H."/>
            <person name="Song I."/>
            <person name="Kim S."/>
            <person name="Choi T."/>
            <person name="Kim D."/>
            <person name="Ryu S."/>
            <person name="Kim W."/>
        </authorList>
    </citation>
    <scope>NUCLEOTIDE SEQUENCE [LARGE SCALE GENOMIC DNA]</scope>
    <source>
        <tissue evidence="1">Muscle</tissue>
    </source>
</reference>
<dbReference type="EMBL" id="VSRR010071890">
    <property type="protein sequence ID" value="MPC86572.1"/>
    <property type="molecule type" value="Genomic_DNA"/>
</dbReference>
<name>A0A5B7IRV3_PORTR</name>
<evidence type="ECO:0000313" key="2">
    <source>
        <dbReference type="Proteomes" id="UP000324222"/>
    </source>
</evidence>
<dbReference type="Proteomes" id="UP000324222">
    <property type="component" value="Unassembled WGS sequence"/>
</dbReference>
<organism evidence="1 2">
    <name type="scientific">Portunus trituberculatus</name>
    <name type="common">Swimming crab</name>
    <name type="synonym">Neptunus trituberculatus</name>
    <dbReference type="NCBI Taxonomy" id="210409"/>
    <lineage>
        <taxon>Eukaryota</taxon>
        <taxon>Metazoa</taxon>
        <taxon>Ecdysozoa</taxon>
        <taxon>Arthropoda</taxon>
        <taxon>Crustacea</taxon>
        <taxon>Multicrustacea</taxon>
        <taxon>Malacostraca</taxon>
        <taxon>Eumalacostraca</taxon>
        <taxon>Eucarida</taxon>
        <taxon>Decapoda</taxon>
        <taxon>Pleocyemata</taxon>
        <taxon>Brachyura</taxon>
        <taxon>Eubrachyura</taxon>
        <taxon>Portunoidea</taxon>
        <taxon>Portunidae</taxon>
        <taxon>Portuninae</taxon>
        <taxon>Portunus</taxon>
    </lineage>
</organism>
<accession>A0A5B7IRV3</accession>
<comment type="caution">
    <text evidence="1">The sequence shown here is derived from an EMBL/GenBank/DDBJ whole genome shotgun (WGS) entry which is preliminary data.</text>
</comment>
<gene>
    <name evidence="1" type="ORF">E2C01_081405</name>
</gene>
<keyword evidence="2" id="KW-1185">Reference proteome</keyword>
<proteinExistence type="predicted"/>
<sequence length="72" mass="7497">MSALTGPLAILTQHNRVELSSSTVPRSFHPPPLIAGIPLDRYGDAWGGLRPCGGRGGMWGVGALIFPRGDSG</sequence>
<dbReference type="AlphaFoldDB" id="A0A5B7IRV3"/>
<protein>
    <submittedName>
        <fullName evidence="1">Uncharacterized protein</fullName>
    </submittedName>
</protein>
<evidence type="ECO:0000313" key="1">
    <source>
        <dbReference type="EMBL" id="MPC86572.1"/>
    </source>
</evidence>